<comment type="caution">
    <text evidence="2">The sequence shown here is derived from an EMBL/GenBank/DDBJ whole genome shotgun (WGS) entry which is preliminary data.</text>
</comment>
<dbReference type="EMBL" id="JACJTA010000023">
    <property type="protein sequence ID" value="MBD2605465.1"/>
    <property type="molecule type" value="Genomic_DNA"/>
</dbReference>
<name>A0ABR8GQY6_9CYAN</name>
<dbReference type="Proteomes" id="UP000660380">
    <property type="component" value="Unassembled WGS sequence"/>
</dbReference>
<feature type="compositionally biased region" description="Polar residues" evidence="1">
    <location>
        <begin position="125"/>
        <end position="142"/>
    </location>
</feature>
<feature type="region of interest" description="Disordered" evidence="1">
    <location>
        <begin position="112"/>
        <end position="142"/>
    </location>
</feature>
<evidence type="ECO:0000313" key="3">
    <source>
        <dbReference type="Proteomes" id="UP000660380"/>
    </source>
</evidence>
<organism evidence="2 3">
    <name type="scientific">Scytonema hofmannii FACHB-248</name>
    <dbReference type="NCBI Taxonomy" id="1842502"/>
    <lineage>
        <taxon>Bacteria</taxon>
        <taxon>Bacillati</taxon>
        <taxon>Cyanobacteriota</taxon>
        <taxon>Cyanophyceae</taxon>
        <taxon>Nostocales</taxon>
        <taxon>Scytonemataceae</taxon>
        <taxon>Scytonema</taxon>
    </lineage>
</organism>
<protein>
    <submittedName>
        <fullName evidence="2">Uncharacterized protein</fullName>
    </submittedName>
</protein>
<keyword evidence="3" id="KW-1185">Reference proteome</keyword>
<evidence type="ECO:0000256" key="1">
    <source>
        <dbReference type="SAM" id="MobiDB-lite"/>
    </source>
</evidence>
<sequence length="189" mass="20677">MELNNFSLSISPGTELSGGYLQLEHNTQYNVVLANKRAMRCDAKLEIDGKHVGTWRLEEYDSIVLERPAHDTGRFTFYKLGSAEATKVGISQQDANIGLVKVTFTPEHQVETRSSSAVTRGLMSEGTTRSFSAGGTGLSGESKQQFSNAAAIDYDYSQATVIHLRLVARTDEPRPLTPLSNPVPPPIHL</sequence>
<dbReference type="RefSeq" id="WP_063628704.1">
    <property type="nucleotide sequence ID" value="NZ_JACJTA010000023.1"/>
</dbReference>
<reference evidence="2 3" key="1">
    <citation type="journal article" date="2020" name="ISME J.">
        <title>Comparative genomics reveals insights into cyanobacterial evolution and habitat adaptation.</title>
        <authorList>
            <person name="Chen M.Y."/>
            <person name="Teng W.K."/>
            <person name="Zhao L."/>
            <person name="Hu C.X."/>
            <person name="Zhou Y.K."/>
            <person name="Han B.P."/>
            <person name="Song L.R."/>
            <person name="Shu W.S."/>
        </authorList>
    </citation>
    <scope>NUCLEOTIDE SEQUENCE [LARGE SCALE GENOMIC DNA]</scope>
    <source>
        <strain evidence="2 3">FACHB-248</strain>
    </source>
</reference>
<evidence type="ECO:0000313" key="2">
    <source>
        <dbReference type="EMBL" id="MBD2605465.1"/>
    </source>
</evidence>
<proteinExistence type="predicted"/>
<accession>A0ABR8GQY6</accession>
<gene>
    <name evidence="2" type="ORF">H6G81_13215</name>
</gene>